<dbReference type="EMBL" id="JARQWQ010000027">
    <property type="protein sequence ID" value="KAK2562853.1"/>
    <property type="molecule type" value="Genomic_DNA"/>
</dbReference>
<dbReference type="GO" id="GO:0016787">
    <property type="term" value="F:hydrolase activity"/>
    <property type="evidence" value="ECO:0007669"/>
    <property type="project" value="UniProtKB-KW"/>
</dbReference>
<keyword evidence="10" id="KW-1185">Reference proteome</keyword>
<evidence type="ECO:0000256" key="5">
    <source>
        <dbReference type="ARBA" id="ARBA00022723"/>
    </source>
</evidence>
<dbReference type="PANTHER" id="PTHR22930">
    <property type="match status" value="1"/>
</dbReference>
<evidence type="ECO:0000256" key="4">
    <source>
        <dbReference type="ARBA" id="ARBA00022722"/>
    </source>
</evidence>
<evidence type="ECO:0000256" key="7">
    <source>
        <dbReference type="ARBA" id="ARBA00023242"/>
    </source>
</evidence>
<keyword evidence="5" id="KW-0479">Metal-binding</keyword>
<dbReference type="AlphaFoldDB" id="A0AAD9QKA6"/>
<keyword evidence="4" id="KW-0540">Nuclease</keyword>
<reference evidence="9" key="1">
    <citation type="journal article" date="2023" name="G3 (Bethesda)">
        <title>Whole genome assembly and annotation of the endangered Caribbean coral Acropora cervicornis.</title>
        <authorList>
            <person name="Selwyn J.D."/>
            <person name="Vollmer S.V."/>
        </authorList>
    </citation>
    <scope>NUCLEOTIDE SEQUENCE</scope>
    <source>
        <strain evidence="9">K2</strain>
    </source>
</reference>
<dbReference type="InterPro" id="IPR027806">
    <property type="entry name" value="HARBI1_dom"/>
</dbReference>
<feature type="domain" description="DDE Tnp4" evidence="8">
    <location>
        <begin position="86"/>
        <end position="250"/>
    </location>
</feature>
<sequence>MRRAIPVEKRVAVALWRLATGNSYRSTGLVFGVGRCTALNLKDEFCSALLMSAKDFIKFPKGEAETRRAIEAFQEIRFFPQVVGAIDGSHIPTITPKNYPNDYYNRKQFHSIVLQGVAGADGRFIHVSTGYAGSIHDARVLRMSSLVNEVEDRKILVSPVTRTETGEEIRPLLVADPACKLTNWCMKPYPETRAITASQRNFNKALSRARVVIEQPFGMLKGRWRCLLVKLDESVDKIPLTITTCCILHNTCIEVRDDVDVDPAGDDPDEFTPLPGHMNGEGSRLRNKIKEAFFSN</sequence>
<proteinExistence type="inferred from homology"/>
<dbReference type="Proteomes" id="UP001249851">
    <property type="component" value="Unassembled WGS sequence"/>
</dbReference>
<evidence type="ECO:0000259" key="8">
    <source>
        <dbReference type="Pfam" id="PF13359"/>
    </source>
</evidence>
<organism evidence="9 10">
    <name type="scientific">Acropora cervicornis</name>
    <name type="common">Staghorn coral</name>
    <dbReference type="NCBI Taxonomy" id="6130"/>
    <lineage>
        <taxon>Eukaryota</taxon>
        <taxon>Metazoa</taxon>
        <taxon>Cnidaria</taxon>
        <taxon>Anthozoa</taxon>
        <taxon>Hexacorallia</taxon>
        <taxon>Scleractinia</taxon>
        <taxon>Astrocoeniina</taxon>
        <taxon>Acroporidae</taxon>
        <taxon>Acropora</taxon>
    </lineage>
</organism>
<accession>A0AAD9QKA6</accession>
<dbReference type="GO" id="GO:0005634">
    <property type="term" value="C:nucleus"/>
    <property type="evidence" value="ECO:0007669"/>
    <property type="project" value="UniProtKB-SubCell"/>
</dbReference>
<dbReference type="GO" id="GO:0046872">
    <property type="term" value="F:metal ion binding"/>
    <property type="evidence" value="ECO:0007669"/>
    <property type="project" value="UniProtKB-KW"/>
</dbReference>
<comment type="cofactor">
    <cofactor evidence="1">
        <name>a divalent metal cation</name>
        <dbReference type="ChEBI" id="CHEBI:60240"/>
    </cofactor>
</comment>
<comment type="subcellular location">
    <subcellularLocation>
        <location evidence="2">Nucleus</location>
    </subcellularLocation>
</comment>
<protein>
    <submittedName>
        <fullName evidence="9">Protein ANTAGONIST OF LIKE HETEROCHROMATIN PROTEIN 1</fullName>
    </submittedName>
</protein>
<keyword evidence="6" id="KW-0378">Hydrolase</keyword>
<keyword evidence="7" id="KW-0539">Nucleus</keyword>
<dbReference type="Pfam" id="PF13359">
    <property type="entry name" value="DDE_Tnp_4"/>
    <property type="match status" value="1"/>
</dbReference>
<evidence type="ECO:0000256" key="3">
    <source>
        <dbReference type="ARBA" id="ARBA00006958"/>
    </source>
</evidence>
<dbReference type="GO" id="GO:0004518">
    <property type="term" value="F:nuclease activity"/>
    <property type="evidence" value="ECO:0007669"/>
    <property type="project" value="UniProtKB-KW"/>
</dbReference>
<evidence type="ECO:0000313" key="10">
    <source>
        <dbReference type="Proteomes" id="UP001249851"/>
    </source>
</evidence>
<comment type="similarity">
    <text evidence="3">Belongs to the HARBI1 family.</text>
</comment>
<name>A0AAD9QKA6_ACRCE</name>
<evidence type="ECO:0000313" key="9">
    <source>
        <dbReference type="EMBL" id="KAK2562853.1"/>
    </source>
</evidence>
<dbReference type="InterPro" id="IPR045249">
    <property type="entry name" value="HARBI1-like"/>
</dbReference>
<gene>
    <name evidence="9" type="ORF">P5673_013813</name>
</gene>
<evidence type="ECO:0000256" key="2">
    <source>
        <dbReference type="ARBA" id="ARBA00004123"/>
    </source>
</evidence>
<evidence type="ECO:0000256" key="6">
    <source>
        <dbReference type="ARBA" id="ARBA00022801"/>
    </source>
</evidence>
<evidence type="ECO:0000256" key="1">
    <source>
        <dbReference type="ARBA" id="ARBA00001968"/>
    </source>
</evidence>
<reference evidence="9" key="2">
    <citation type="journal article" date="2023" name="Science">
        <title>Genomic signatures of disease resistance in endangered staghorn corals.</title>
        <authorList>
            <person name="Vollmer S.V."/>
            <person name="Selwyn J.D."/>
            <person name="Despard B.A."/>
            <person name="Roesel C.L."/>
        </authorList>
    </citation>
    <scope>NUCLEOTIDE SEQUENCE</scope>
    <source>
        <strain evidence="9">K2</strain>
    </source>
</reference>
<comment type="caution">
    <text evidence="9">The sequence shown here is derived from an EMBL/GenBank/DDBJ whole genome shotgun (WGS) entry which is preliminary data.</text>
</comment>
<dbReference type="PANTHER" id="PTHR22930:SF85">
    <property type="entry name" value="GH03217P-RELATED"/>
    <property type="match status" value="1"/>
</dbReference>